<evidence type="ECO:0000313" key="2">
    <source>
        <dbReference type="Proteomes" id="UP000675554"/>
    </source>
</evidence>
<dbReference type="Proteomes" id="UP000675554">
    <property type="component" value="Unassembled WGS sequence"/>
</dbReference>
<accession>A0A8T4J1J0</accession>
<proteinExistence type="predicted"/>
<organism evidence="1 2">
    <name type="scientific">Streptomyces daliensis</name>
    <dbReference type="NCBI Taxonomy" id="299421"/>
    <lineage>
        <taxon>Bacteria</taxon>
        <taxon>Bacillati</taxon>
        <taxon>Actinomycetota</taxon>
        <taxon>Actinomycetes</taxon>
        <taxon>Kitasatosporales</taxon>
        <taxon>Streptomycetaceae</taxon>
        <taxon>Streptomyces</taxon>
    </lineage>
</organism>
<sequence>MGQRSPRVPNERLTALVRETGWSHTQFAWAVNRVGAERGDSLRYDQSAVCHWLHGTMPRARVRPLLLEALARRLNRPVTESAAGFPTAPDTGPGPSGIPTVESLVDLGSHDMDPSRRGVLGVGLFSVALTIPGWPDVVGRAEAVQSGRARRIGQGEVDTVVAMTERISDLDDEFGGRHARPMAAAFLVNTVAPYLRADAPEAVRKSALSAAAYLSFLAGYMAVDEGHHGLAQRYYVKSLELAGAADNHLTYCATLRGMSVQAINLRHDRLSLELADAAAEAAPQAGPRVRALLSGQQAHAAARAGDRPGALRLIRETEASLDRAESREGRTFTSYDPAALNYHIAEIRHEFGDPHGSVEALQEAERLRNSNHRRTRVHRGGLLAERQLGVGHLEAACATWNRALDEYPHVQSGRADERVVDAVRLLRPYLKNPVARAVHDRARALAPSGPNAPNGRGGVTGLL</sequence>
<comment type="caution">
    <text evidence="1">The sequence shown here is derived from an EMBL/GenBank/DDBJ whole genome shotgun (WGS) entry which is preliminary data.</text>
</comment>
<keyword evidence="2" id="KW-1185">Reference proteome</keyword>
<dbReference type="AlphaFoldDB" id="A0A8T4J1J0"/>
<dbReference type="EMBL" id="JAGSMN010001092">
    <property type="protein sequence ID" value="MBR7677845.1"/>
    <property type="molecule type" value="Genomic_DNA"/>
</dbReference>
<name>A0A8T4J1J0_9ACTN</name>
<reference evidence="1" key="1">
    <citation type="submission" date="2021-04" db="EMBL/GenBank/DDBJ databases">
        <title>Sequencing of actinobacteria type strains.</title>
        <authorList>
            <person name="Nguyen G.-S."/>
            <person name="Wentzel A."/>
        </authorList>
    </citation>
    <scope>NUCLEOTIDE SEQUENCE</scope>
    <source>
        <strain evidence="1">DSM 42095</strain>
    </source>
</reference>
<gene>
    <name evidence="1" type="ORF">KDA82_33645</name>
</gene>
<protein>
    <submittedName>
        <fullName evidence="1">Tetratricopeptide repeat protein</fullName>
    </submittedName>
</protein>
<evidence type="ECO:0000313" key="1">
    <source>
        <dbReference type="EMBL" id="MBR7677845.1"/>
    </source>
</evidence>